<evidence type="ECO:0000313" key="2">
    <source>
        <dbReference type="EMBL" id="TWI69805.1"/>
    </source>
</evidence>
<dbReference type="GO" id="GO:0004553">
    <property type="term" value="F:hydrolase activity, hydrolyzing O-glycosyl compounds"/>
    <property type="evidence" value="ECO:0007669"/>
    <property type="project" value="InterPro"/>
</dbReference>
<accession>A0A562RL84</accession>
<protein>
    <submittedName>
        <fullName evidence="2">Uncharacterized protein</fullName>
    </submittedName>
</protein>
<comment type="caution">
    <text evidence="2">The sequence shown here is derived from an EMBL/GenBank/DDBJ whole genome shotgun (WGS) entry which is preliminary data.</text>
</comment>
<evidence type="ECO:0000256" key="1">
    <source>
        <dbReference type="SAM" id="SignalP"/>
    </source>
</evidence>
<feature type="chain" id="PRO_5021770238" evidence="1">
    <location>
        <begin position="31"/>
        <end position="281"/>
    </location>
</feature>
<dbReference type="OrthoDB" id="2557744at2"/>
<dbReference type="SUPFAM" id="SSF49899">
    <property type="entry name" value="Concanavalin A-like lectins/glucanases"/>
    <property type="match status" value="1"/>
</dbReference>
<dbReference type="RefSeq" id="WP_145647538.1">
    <property type="nucleotide sequence ID" value="NZ_VLLB01000001.1"/>
</dbReference>
<dbReference type="InterPro" id="IPR013319">
    <property type="entry name" value="GH11/12"/>
</dbReference>
<proteinExistence type="predicted"/>
<dbReference type="Proteomes" id="UP000318431">
    <property type="component" value="Unassembled WGS sequence"/>
</dbReference>
<dbReference type="AlphaFoldDB" id="A0A562RL84"/>
<dbReference type="InterPro" id="IPR013320">
    <property type="entry name" value="ConA-like_dom_sf"/>
</dbReference>
<name>A0A562RL84_9BURK</name>
<keyword evidence="3" id="KW-1185">Reference proteome</keyword>
<evidence type="ECO:0000313" key="3">
    <source>
        <dbReference type="Proteomes" id="UP000318431"/>
    </source>
</evidence>
<organism evidence="2 3">
    <name type="scientific">Pseudoduganella lurida</name>
    <dbReference type="NCBI Taxonomy" id="1036180"/>
    <lineage>
        <taxon>Bacteria</taxon>
        <taxon>Pseudomonadati</taxon>
        <taxon>Pseudomonadota</taxon>
        <taxon>Betaproteobacteria</taxon>
        <taxon>Burkholderiales</taxon>
        <taxon>Oxalobacteraceae</taxon>
        <taxon>Telluria group</taxon>
        <taxon>Pseudoduganella</taxon>
    </lineage>
</organism>
<gene>
    <name evidence="2" type="ORF">IP91_00878</name>
</gene>
<feature type="signal peptide" evidence="1">
    <location>
        <begin position="1"/>
        <end position="30"/>
    </location>
</feature>
<dbReference type="EMBL" id="VLLB01000001">
    <property type="protein sequence ID" value="TWI69805.1"/>
    <property type="molecule type" value="Genomic_DNA"/>
</dbReference>
<sequence length="281" mass="29987">MNTPHHAASLRSIAAIIALAAASLSTGTHAAAVEATPASAGDKSITVGQYQLHTNLWGIAGAGTAWYEYLFTNSTTSIAGSGYKWSGFGGDTTTVKSYPSIRRGASNPGNDAGASGLPYQFAGNTKNVDVLWNFTPTGYDGTGAISGTFNHAIDVFFSTGTVKNMANVRAEIMVIPDSSANSQTQGWGTKDANAFVIDGETWDVWQATMTSNGNSWPVMQFRKRVKANYVSKNLKHFFAEALARRPDVFLGTYYVLMVEAGTEVKSGSGKVYNKDFVVNVY</sequence>
<dbReference type="Gene3D" id="2.60.120.180">
    <property type="match status" value="1"/>
</dbReference>
<keyword evidence="1" id="KW-0732">Signal</keyword>
<reference evidence="2 3" key="1">
    <citation type="journal article" date="2015" name="Stand. Genomic Sci.">
        <title>Genomic Encyclopedia of Bacterial and Archaeal Type Strains, Phase III: the genomes of soil and plant-associated and newly described type strains.</title>
        <authorList>
            <person name="Whitman W.B."/>
            <person name="Woyke T."/>
            <person name="Klenk H.P."/>
            <person name="Zhou Y."/>
            <person name="Lilburn T.G."/>
            <person name="Beck B.J."/>
            <person name="De Vos P."/>
            <person name="Vandamme P."/>
            <person name="Eisen J.A."/>
            <person name="Garrity G."/>
            <person name="Hugenholtz P."/>
            <person name="Kyrpides N.C."/>
        </authorList>
    </citation>
    <scope>NUCLEOTIDE SEQUENCE [LARGE SCALE GENOMIC DNA]</scope>
    <source>
        <strain evidence="2 3">CGMCC 1.10822</strain>
    </source>
</reference>